<dbReference type="InterPro" id="IPR006634">
    <property type="entry name" value="TLC-dom"/>
</dbReference>
<keyword evidence="3 6" id="KW-1133">Transmembrane helix</keyword>
<sequence length="254" mass="29147">MSWLVSFAIGISSWSSVNTIIFLLIGDLMTQERILRRFNVNRSQGLDIVNKSISSLFAIGSSVIGSYIILYSEGWSYMTQVWTGGYFLYDLYAMYKVVHSEGKSFSYFLKTKALLVAHHLAIVLLFIPVMSDIQDHPGQNLMIGLAFLMELSTPFVSLRSILHTLGKKNTTAYVINGILMTLIFFYCRVANYIYILHALKNVVNADSIFQVFFYHTPTRCKIWFTITLLPQLYWWSLMIKGAVHTIKGWHHHAH</sequence>
<dbReference type="PROSITE" id="PS50922">
    <property type="entry name" value="TLC"/>
    <property type="match status" value="1"/>
</dbReference>
<feature type="transmembrane region" description="Helical" evidence="6">
    <location>
        <begin position="6"/>
        <end position="28"/>
    </location>
</feature>
<evidence type="ECO:0000256" key="1">
    <source>
        <dbReference type="ARBA" id="ARBA00004141"/>
    </source>
</evidence>
<feature type="domain" description="TLC" evidence="7">
    <location>
        <begin position="36"/>
        <end position="247"/>
    </location>
</feature>
<evidence type="ECO:0000256" key="5">
    <source>
        <dbReference type="PROSITE-ProRule" id="PRU00205"/>
    </source>
</evidence>
<dbReference type="EMBL" id="HACA01000167">
    <property type="protein sequence ID" value="CDW17528.1"/>
    <property type="molecule type" value="Transcribed_RNA"/>
</dbReference>
<dbReference type="GO" id="GO:0005783">
    <property type="term" value="C:endoplasmic reticulum"/>
    <property type="evidence" value="ECO:0007669"/>
    <property type="project" value="TreeGrafter"/>
</dbReference>
<proteinExistence type="evidence at transcript level"/>
<feature type="transmembrane region" description="Helical" evidence="6">
    <location>
        <begin position="48"/>
        <end position="69"/>
    </location>
</feature>
<evidence type="ECO:0000259" key="7">
    <source>
        <dbReference type="PROSITE" id="PS50922"/>
    </source>
</evidence>
<accession>D3PIE0</accession>
<feature type="transmembrane region" description="Helical" evidence="6">
    <location>
        <begin position="173"/>
        <end position="194"/>
    </location>
</feature>
<evidence type="ECO:0000256" key="3">
    <source>
        <dbReference type="ARBA" id="ARBA00022989"/>
    </source>
</evidence>
<feature type="transmembrane region" description="Helical" evidence="6">
    <location>
        <begin position="141"/>
        <end position="161"/>
    </location>
</feature>
<dbReference type="OrthoDB" id="10266980at2759"/>
<evidence type="ECO:0000256" key="6">
    <source>
        <dbReference type="SAM" id="Phobius"/>
    </source>
</evidence>
<keyword evidence="2 5" id="KW-0812">Transmembrane</keyword>
<comment type="subcellular location">
    <subcellularLocation>
        <location evidence="1">Membrane</location>
        <topology evidence="1">Multi-pass membrane protein</topology>
    </subcellularLocation>
</comment>
<evidence type="ECO:0000313" key="8">
    <source>
        <dbReference type="EMBL" id="ADD38326.1"/>
    </source>
</evidence>
<dbReference type="GO" id="GO:0055088">
    <property type="term" value="P:lipid homeostasis"/>
    <property type="evidence" value="ECO:0007669"/>
    <property type="project" value="TreeGrafter"/>
</dbReference>
<dbReference type="PANTHER" id="PTHR13439:SF66">
    <property type="entry name" value="BCDNA.GH12326"/>
    <property type="match status" value="1"/>
</dbReference>
<dbReference type="AlphaFoldDB" id="D3PIE0"/>
<protein>
    <submittedName>
        <fullName evidence="8">Protein FAM57A</fullName>
    </submittedName>
</protein>
<dbReference type="Pfam" id="PF03798">
    <property type="entry name" value="TRAM_LAG1_CLN8"/>
    <property type="match status" value="1"/>
</dbReference>
<feature type="transmembrane region" description="Helical" evidence="6">
    <location>
        <begin position="75"/>
        <end position="95"/>
    </location>
</feature>
<evidence type="ECO:0000256" key="2">
    <source>
        <dbReference type="ARBA" id="ARBA00022692"/>
    </source>
</evidence>
<feature type="transmembrane region" description="Helical" evidence="6">
    <location>
        <begin position="107"/>
        <end position="129"/>
    </location>
</feature>
<dbReference type="InterPro" id="IPR050846">
    <property type="entry name" value="TLCD"/>
</dbReference>
<keyword evidence="4 5" id="KW-0472">Membrane</keyword>
<gene>
    <name evidence="8" type="primary">FA57A</name>
</gene>
<organism evidence="8">
    <name type="scientific">Lepeophtheirus salmonis</name>
    <name type="common">Salmon louse</name>
    <name type="synonym">Caligus salmonis</name>
    <dbReference type="NCBI Taxonomy" id="72036"/>
    <lineage>
        <taxon>Eukaryota</taxon>
        <taxon>Metazoa</taxon>
        <taxon>Ecdysozoa</taxon>
        <taxon>Arthropoda</taxon>
        <taxon>Crustacea</taxon>
        <taxon>Multicrustacea</taxon>
        <taxon>Hexanauplia</taxon>
        <taxon>Copepoda</taxon>
        <taxon>Siphonostomatoida</taxon>
        <taxon>Caligidae</taxon>
        <taxon>Lepeophtheirus</taxon>
    </lineage>
</organism>
<dbReference type="PANTHER" id="PTHR13439">
    <property type="entry name" value="CT120 PROTEIN"/>
    <property type="match status" value="1"/>
</dbReference>
<name>D3PIE0_LEPSM</name>
<dbReference type="EMBL" id="BT121396">
    <property type="protein sequence ID" value="ADD38326.1"/>
    <property type="molecule type" value="mRNA"/>
</dbReference>
<evidence type="ECO:0000313" key="9">
    <source>
        <dbReference type="EMBL" id="CDW17527.1"/>
    </source>
</evidence>
<dbReference type="GO" id="GO:0016020">
    <property type="term" value="C:membrane"/>
    <property type="evidence" value="ECO:0007669"/>
    <property type="project" value="UniProtKB-SubCell"/>
</dbReference>
<dbReference type="EMBL" id="HACA01000166">
    <property type="protein sequence ID" value="CDW17527.1"/>
    <property type="molecule type" value="Transcribed_RNA"/>
</dbReference>
<reference evidence="8" key="1">
    <citation type="submission" date="2010-03" db="EMBL/GenBank/DDBJ databases">
        <title>Atlantic Lepeophtheirus salmonis ESTs and full-length cDNAs.</title>
        <authorList>
            <person name="Yasuike M."/>
            <person name="von Schalburg K."/>
            <person name="Cooper G."/>
            <person name="Leong J."/>
            <person name="Nilsen F."/>
            <person name="Jones S.R.M."/>
            <person name="Koop B.F."/>
        </authorList>
    </citation>
    <scope>NUCLEOTIDE SEQUENCE</scope>
    <source>
        <strain evidence="8">Atlantic form</strain>
        <tissue evidence="8">Mixed tissue</tissue>
    </source>
</reference>
<reference evidence="9" key="2">
    <citation type="submission" date="2014-05" db="EMBL/GenBank/DDBJ databases">
        <authorList>
            <person name="Chronopoulou M."/>
        </authorList>
    </citation>
    <scope>NUCLEOTIDE SEQUENCE</scope>
    <source>
        <tissue evidence="9">Whole organism</tissue>
    </source>
</reference>
<dbReference type="SMART" id="SM00724">
    <property type="entry name" value="TLC"/>
    <property type="match status" value="1"/>
</dbReference>
<evidence type="ECO:0000256" key="4">
    <source>
        <dbReference type="ARBA" id="ARBA00023136"/>
    </source>
</evidence>